<dbReference type="OrthoDB" id="555504at2"/>
<accession>A0A1X7AC05</accession>
<protein>
    <recommendedName>
        <fullName evidence="3">SpoIIAA-like protein</fullName>
    </recommendedName>
</protein>
<gene>
    <name evidence="1" type="ORF">ROG8370_03747</name>
</gene>
<organism evidence="1 2">
    <name type="scientific">Roseovarius gaetbuli</name>
    <dbReference type="NCBI Taxonomy" id="1356575"/>
    <lineage>
        <taxon>Bacteria</taxon>
        <taxon>Pseudomonadati</taxon>
        <taxon>Pseudomonadota</taxon>
        <taxon>Alphaproteobacteria</taxon>
        <taxon>Rhodobacterales</taxon>
        <taxon>Roseobacteraceae</taxon>
        <taxon>Roseovarius</taxon>
    </lineage>
</organism>
<dbReference type="InterPro" id="IPR036513">
    <property type="entry name" value="STAS_dom_sf"/>
</dbReference>
<dbReference type="Proteomes" id="UP000194012">
    <property type="component" value="Unassembled WGS sequence"/>
</dbReference>
<dbReference type="EMBL" id="FWFJ01000067">
    <property type="protein sequence ID" value="SLN75154.1"/>
    <property type="molecule type" value="Genomic_DNA"/>
</dbReference>
<reference evidence="2" key="1">
    <citation type="submission" date="2017-03" db="EMBL/GenBank/DDBJ databases">
        <authorList>
            <person name="Rodrigo-Torres L."/>
            <person name="Arahal R.D."/>
            <person name="Lucena T."/>
        </authorList>
    </citation>
    <scope>NUCLEOTIDE SEQUENCE [LARGE SCALE GENOMIC DNA]</scope>
    <source>
        <strain evidence="2">CECT 8370</strain>
    </source>
</reference>
<dbReference type="Gene3D" id="3.40.50.10600">
    <property type="entry name" value="SpoIIaa-like domains"/>
    <property type="match status" value="1"/>
</dbReference>
<evidence type="ECO:0000313" key="1">
    <source>
        <dbReference type="EMBL" id="SLN75154.1"/>
    </source>
</evidence>
<keyword evidence="2" id="KW-1185">Reference proteome</keyword>
<dbReference type="InterPro" id="IPR021866">
    <property type="entry name" value="SpoIIAA-like"/>
</dbReference>
<proteinExistence type="predicted"/>
<dbReference type="Pfam" id="PF11964">
    <property type="entry name" value="SpoIIAA-like"/>
    <property type="match status" value="1"/>
</dbReference>
<name>A0A1X7AC05_9RHOB</name>
<dbReference type="SUPFAM" id="SSF52091">
    <property type="entry name" value="SpoIIaa-like"/>
    <property type="match status" value="1"/>
</dbReference>
<dbReference type="InterPro" id="IPR038396">
    <property type="entry name" value="SpoIIAA-like_sf"/>
</dbReference>
<sequence>MIEFMKESSAGIVGLHVTGMLHESDYAEFLPKLEELFREHGTLRVLFYADSDFRGWDMSAAWQDASLGFRHAADFERLALVGAPDWVVWCVRLSAFLFKGEVRVFSAEELQDAWHWLRG</sequence>
<evidence type="ECO:0008006" key="3">
    <source>
        <dbReference type="Google" id="ProtNLM"/>
    </source>
</evidence>
<evidence type="ECO:0000313" key="2">
    <source>
        <dbReference type="Proteomes" id="UP000194012"/>
    </source>
</evidence>
<dbReference type="AlphaFoldDB" id="A0A1X7AC05"/>